<dbReference type="EMBL" id="JAQHRD010000004">
    <property type="protein sequence ID" value="KAJ6441555.1"/>
    <property type="molecule type" value="Genomic_DNA"/>
</dbReference>
<organism evidence="2 3">
    <name type="scientific">Purpureocillium lavendulum</name>
    <dbReference type="NCBI Taxonomy" id="1247861"/>
    <lineage>
        <taxon>Eukaryota</taxon>
        <taxon>Fungi</taxon>
        <taxon>Dikarya</taxon>
        <taxon>Ascomycota</taxon>
        <taxon>Pezizomycotina</taxon>
        <taxon>Sordariomycetes</taxon>
        <taxon>Hypocreomycetidae</taxon>
        <taxon>Hypocreales</taxon>
        <taxon>Ophiocordycipitaceae</taxon>
        <taxon>Purpureocillium</taxon>
    </lineage>
</organism>
<accession>A0AB34FTZ9</accession>
<evidence type="ECO:0000313" key="2">
    <source>
        <dbReference type="EMBL" id="KAJ6441555.1"/>
    </source>
</evidence>
<evidence type="ECO:0000256" key="1">
    <source>
        <dbReference type="SAM" id="MobiDB-lite"/>
    </source>
</evidence>
<name>A0AB34FTZ9_9HYPO</name>
<comment type="caution">
    <text evidence="2">The sequence shown here is derived from an EMBL/GenBank/DDBJ whole genome shotgun (WGS) entry which is preliminary data.</text>
</comment>
<gene>
    <name evidence="2" type="ORF">O9K51_05106</name>
</gene>
<sequence length="252" mass="27843">MAGANVEIPRLGDGVPFSTWLALIDFALEVMQISNNHVTGPKPSPLPAGWEREDVRVKAILALNVSPDILKRLLQHGWTPRNGRTAKETLDLIRRVTVYDPDETPPEPATPSSPARQTWTMSGYPIVDGKYLDLSTGVVRKIAPTEDVTLTPPRLEIYWHNRMLSGREDHFMGAVTSAFVDVTEYLRRVGRFLDSEQEKENQQGTCEVLALNATQCAINVIVAVECSNEDMMARLAECGLLHSRPAGGEPAD</sequence>
<evidence type="ECO:0000313" key="3">
    <source>
        <dbReference type="Proteomes" id="UP001163105"/>
    </source>
</evidence>
<reference evidence="2" key="1">
    <citation type="submission" date="2023-01" db="EMBL/GenBank/DDBJ databases">
        <title>The growth and conidiation of Purpureocillium lavendulum are regulated by nitrogen source and histone H3K14 acetylation.</title>
        <authorList>
            <person name="Tang P."/>
            <person name="Han J."/>
            <person name="Zhang C."/>
            <person name="Tang P."/>
            <person name="Qi F."/>
            <person name="Zhang K."/>
            <person name="Liang L."/>
        </authorList>
    </citation>
    <scope>NUCLEOTIDE SEQUENCE</scope>
    <source>
        <strain evidence="2">YMF1.00683</strain>
    </source>
</reference>
<protein>
    <submittedName>
        <fullName evidence="2">ABC multidrug transporter</fullName>
    </submittedName>
</protein>
<proteinExistence type="predicted"/>
<dbReference type="Proteomes" id="UP001163105">
    <property type="component" value="Unassembled WGS sequence"/>
</dbReference>
<feature type="region of interest" description="Disordered" evidence="1">
    <location>
        <begin position="99"/>
        <end position="118"/>
    </location>
</feature>
<dbReference type="AlphaFoldDB" id="A0AB34FTZ9"/>
<keyword evidence="3" id="KW-1185">Reference proteome</keyword>